<dbReference type="AlphaFoldDB" id="A0A9N9MRS9"/>
<sequence length="354" mass="39500">MENSRSNFKLMLKNAIIKSRENKSEQFDTSVGGKLETAGSKAEINILKNDNPILKGTKFLFMILDITLEKEPRTTTTTNNNVCQPLSEKEVDSRDAILSKEIPQKKCDSLVTGHLMGTEAIIDDETKDTSAVSLQVINKVNEGKENMPVNEISSAESEDGHELLDYSSDDSLKDPLFKNPSSSSSSSSDSSDSSSSGSSSGSSPEELEVEPEGDRDENIVIENEKRGKKRKANPSGSIKAKAKRLRNAGKSYISNSKNNKKIVPERKMGPPCTEKCKHRCYLTLTEDQRRNIFSAYWSLGDIQRQREFLSSNIVSIVPKYSYRLHNSNCAGKNAFYFVVENKKIRVCKPFFRST</sequence>
<name>A0A9N9MRS9_9CUCU</name>
<feature type="compositionally biased region" description="Low complexity" evidence="1">
    <location>
        <begin position="181"/>
        <end position="203"/>
    </location>
</feature>
<feature type="region of interest" description="Disordered" evidence="1">
    <location>
        <begin position="164"/>
        <end position="268"/>
    </location>
</feature>
<keyword evidence="3" id="KW-1185">Reference proteome</keyword>
<feature type="compositionally biased region" description="Acidic residues" evidence="1">
    <location>
        <begin position="205"/>
        <end position="215"/>
    </location>
</feature>
<evidence type="ECO:0000313" key="3">
    <source>
        <dbReference type="Proteomes" id="UP001152799"/>
    </source>
</evidence>
<dbReference type="OrthoDB" id="6774481at2759"/>
<proteinExistence type="predicted"/>
<dbReference type="PANTHER" id="PTHR10773:SF19">
    <property type="match status" value="1"/>
</dbReference>
<feature type="compositionally biased region" description="Basic and acidic residues" evidence="1">
    <location>
        <begin position="216"/>
        <end position="225"/>
    </location>
</feature>
<dbReference type="Proteomes" id="UP001152799">
    <property type="component" value="Chromosome 3"/>
</dbReference>
<gene>
    <name evidence="2" type="ORF">CEUTPL_LOCUS6362</name>
</gene>
<dbReference type="PANTHER" id="PTHR10773">
    <property type="entry name" value="DNA-DIRECTED RNA POLYMERASES I, II, AND III SUBUNIT RPABC2"/>
    <property type="match status" value="1"/>
</dbReference>
<accession>A0A9N9MRS9</accession>
<evidence type="ECO:0000313" key="2">
    <source>
        <dbReference type="EMBL" id="CAG9765759.1"/>
    </source>
</evidence>
<evidence type="ECO:0000256" key="1">
    <source>
        <dbReference type="SAM" id="MobiDB-lite"/>
    </source>
</evidence>
<organism evidence="2 3">
    <name type="scientific">Ceutorhynchus assimilis</name>
    <name type="common">cabbage seed weevil</name>
    <dbReference type="NCBI Taxonomy" id="467358"/>
    <lineage>
        <taxon>Eukaryota</taxon>
        <taxon>Metazoa</taxon>
        <taxon>Ecdysozoa</taxon>
        <taxon>Arthropoda</taxon>
        <taxon>Hexapoda</taxon>
        <taxon>Insecta</taxon>
        <taxon>Pterygota</taxon>
        <taxon>Neoptera</taxon>
        <taxon>Endopterygota</taxon>
        <taxon>Coleoptera</taxon>
        <taxon>Polyphaga</taxon>
        <taxon>Cucujiformia</taxon>
        <taxon>Curculionidae</taxon>
        <taxon>Ceutorhynchinae</taxon>
        <taxon>Ceutorhynchus</taxon>
    </lineage>
</organism>
<feature type="compositionally biased region" description="Basic and acidic residues" evidence="1">
    <location>
        <begin position="164"/>
        <end position="176"/>
    </location>
</feature>
<dbReference type="EMBL" id="OU892279">
    <property type="protein sequence ID" value="CAG9765759.1"/>
    <property type="molecule type" value="Genomic_DNA"/>
</dbReference>
<protein>
    <submittedName>
        <fullName evidence="2">Uncharacterized protein</fullName>
    </submittedName>
</protein>
<reference evidence="2" key="1">
    <citation type="submission" date="2022-01" db="EMBL/GenBank/DDBJ databases">
        <authorList>
            <person name="King R."/>
        </authorList>
    </citation>
    <scope>NUCLEOTIDE SEQUENCE</scope>
</reference>